<reference evidence="1" key="1">
    <citation type="submission" date="2018-11" db="EMBL/GenBank/DDBJ databases">
        <authorList>
            <consortium name="Genoscope - CEA"/>
            <person name="William W."/>
        </authorList>
    </citation>
    <scope>NUCLEOTIDE SEQUENCE</scope>
</reference>
<proteinExistence type="predicted"/>
<dbReference type="EMBL" id="LR031878">
    <property type="protein sequence ID" value="VDD51057.1"/>
    <property type="molecule type" value="Genomic_DNA"/>
</dbReference>
<gene>
    <name evidence="1" type="ORF">BOLC1T03446H</name>
</gene>
<dbReference type="AlphaFoldDB" id="A0A3P6F0V8"/>
<protein>
    <submittedName>
        <fullName evidence="1">Uncharacterized protein</fullName>
    </submittedName>
</protein>
<accession>A0A3P6F0V8</accession>
<organism evidence="1">
    <name type="scientific">Brassica oleracea</name>
    <name type="common">Wild cabbage</name>
    <dbReference type="NCBI Taxonomy" id="3712"/>
    <lineage>
        <taxon>Eukaryota</taxon>
        <taxon>Viridiplantae</taxon>
        <taxon>Streptophyta</taxon>
        <taxon>Embryophyta</taxon>
        <taxon>Tracheophyta</taxon>
        <taxon>Spermatophyta</taxon>
        <taxon>Magnoliopsida</taxon>
        <taxon>eudicotyledons</taxon>
        <taxon>Gunneridae</taxon>
        <taxon>Pentapetalae</taxon>
        <taxon>rosids</taxon>
        <taxon>malvids</taxon>
        <taxon>Brassicales</taxon>
        <taxon>Brassicaceae</taxon>
        <taxon>Brassiceae</taxon>
        <taxon>Brassica</taxon>
    </lineage>
</organism>
<evidence type="ECO:0000313" key="1">
    <source>
        <dbReference type="EMBL" id="VDD51057.1"/>
    </source>
</evidence>
<sequence length="46" mass="5609">MFSQSWNWRQSNELESKMIDTGKDASWRELIGPQLRLTQERLWLKD</sequence>
<name>A0A3P6F0V8_BRAOL</name>